<evidence type="ECO:0000256" key="4">
    <source>
        <dbReference type="ARBA" id="ARBA00022516"/>
    </source>
</evidence>
<comment type="catalytic activity">
    <reaction evidence="9">
        <text>a lipid X + a UDP-2-N,3-O-bis[(3R)-3-hydroxyacyl]-alpha-D-glucosamine = a lipid A disaccharide + UDP + H(+)</text>
        <dbReference type="Rhea" id="RHEA:67828"/>
        <dbReference type="ChEBI" id="CHEBI:15378"/>
        <dbReference type="ChEBI" id="CHEBI:58223"/>
        <dbReference type="ChEBI" id="CHEBI:137748"/>
        <dbReference type="ChEBI" id="CHEBI:176338"/>
        <dbReference type="ChEBI" id="CHEBI:176343"/>
        <dbReference type="EC" id="2.4.1.182"/>
    </reaction>
</comment>
<dbReference type="SUPFAM" id="SSF53756">
    <property type="entry name" value="UDP-Glycosyltransferase/glycogen phosphorylase"/>
    <property type="match status" value="1"/>
</dbReference>
<evidence type="ECO:0000256" key="9">
    <source>
        <dbReference type="ARBA" id="ARBA00048975"/>
    </source>
</evidence>
<evidence type="ECO:0000256" key="1">
    <source>
        <dbReference type="ARBA" id="ARBA00002056"/>
    </source>
</evidence>
<dbReference type="GO" id="GO:0016020">
    <property type="term" value="C:membrane"/>
    <property type="evidence" value="ECO:0007669"/>
    <property type="project" value="GOC"/>
</dbReference>
<evidence type="ECO:0000256" key="5">
    <source>
        <dbReference type="ARBA" id="ARBA00022556"/>
    </source>
</evidence>
<name>A0A809RAF3_9BACT</name>
<dbReference type="GO" id="GO:0009245">
    <property type="term" value="P:lipid A biosynthetic process"/>
    <property type="evidence" value="ECO:0007669"/>
    <property type="project" value="UniProtKB-KW"/>
</dbReference>
<dbReference type="Proteomes" id="UP000662873">
    <property type="component" value="Chromosome"/>
</dbReference>
<dbReference type="PANTHER" id="PTHR30372:SF4">
    <property type="entry name" value="LIPID-A-DISACCHARIDE SYNTHASE, MITOCHONDRIAL-RELATED"/>
    <property type="match status" value="1"/>
</dbReference>
<evidence type="ECO:0000256" key="7">
    <source>
        <dbReference type="ARBA" id="ARBA00022679"/>
    </source>
</evidence>
<keyword evidence="8" id="KW-0443">Lipid metabolism</keyword>
<evidence type="ECO:0000313" key="11">
    <source>
        <dbReference type="Proteomes" id="UP000662873"/>
    </source>
</evidence>
<dbReference type="InterPro" id="IPR003835">
    <property type="entry name" value="Glyco_trans_19"/>
</dbReference>
<keyword evidence="6" id="KW-0328">Glycosyltransferase</keyword>
<proteinExistence type="predicted"/>
<accession>A0A809RAF3</accession>
<dbReference type="PANTHER" id="PTHR30372">
    <property type="entry name" value="LIPID-A-DISACCHARIDE SYNTHASE"/>
    <property type="match status" value="1"/>
</dbReference>
<dbReference type="GO" id="GO:0005543">
    <property type="term" value="F:phospholipid binding"/>
    <property type="evidence" value="ECO:0007669"/>
    <property type="project" value="TreeGrafter"/>
</dbReference>
<organism evidence="10 11">
    <name type="scientific">Candidatus Nitrosymbiomonas proteolyticus</name>
    <dbReference type="NCBI Taxonomy" id="2608984"/>
    <lineage>
        <taxon>Bacteria</taxon>
        <taxon>Bacillati</taxon>
        <taxon>Armatimonadota</taxon>
        <taxon>Armatimonadota incertae sedis</taxon>
        <taxon>Candidatus Nitrosymbiomonas</taxon>
    </lineage>
</organism>
<keyword evidence="5" id="KW-0441">Lipid A biosynthesis</keyword>
<dbReference type="AlphaFoldDB" id="A0A809RAF3"/>
<evidence type="ECO:0000256" key="8">
    <source>
        <dbReference type="ARBA" id="ARBA00023098"/>
    </source>
</evidence>
<sequence>MRVVFSTGEASGDAYAAHLKQRMEHFLRVRGRDPSTWTWEGNGGAACRNAGIQILADSSSWGAIGLGAALRAAPKVYAGLKRLKRALRRGPKGLFIPIDFGFANVKAARIAKSLGWKVLYFMPPGSWRRDRQAFNLASLADAIVTPFSWSAEMLSEAGASAYWFGHPLLQRSKMAGAADQEEVERRGVAVLPGSRRAELGQLLPVIARALRDFGEPVTLSVAPTFAAEEVERGWRALSGREGDRFERGTHELLRHAKAGIVCSGTATLEAAICGCPQVVVYRVGWVSVLQAIVTRFHVQFISLPNILLGESLVPELIQGKATPEAIRDRLEGLLAEGEARERQLEGYRRIREMLGPDDALDRTAELAIGLAEGSASR</sequence>
<dbReference type="EC" id="2.4.1.182" evidence="2"/>
<evidence type="ECO:0000313" key="10">
    <source>
        <dbReference type="EMBL" id="BBO23638.1"/>
    </source>
</evidence>
<keyword evidence="4" id="KW-0444">Lipid biosynthesis</keyword>
<reference evidence="10" key="1">
    <citation type="journal article" name="DNA Res.">
        <title>The physiological potential of anammox bacteria as revealed by their core genome structure.</title>
        <authorList>
            <person name="Okubo T."/>
            <person name="Toyoda A."/>
            <person name="Fukuhara K."/>
            <person name="Uchiyama I."/>
            <person name="Harigaya Y."/>
            <person name="Kuroiwa M."/>
            <person name="Suzuki T."/>
            <person name="Murakami Y."/>
            <person name="Suwa Y."/>
            <person name="Takami H."/>
        </authorList>
    </citation>
    <scope>NUCLEOTIDE SEQUENCE</scope>
    <source>
        <strain evidence="10">317325-2</strain>
    </source>
</reference>
<dbReference type="Pfam" id="PF02684">
    <property type="entry name" value="LpxB"/>
    <property type="match status" value="1"/>
</dbReference>
<dbReference type="EMBL" id="AP021858">
    <property type="protein sequence ID" value="BBO23638.1"/>
    <property type="molecule type" value="Genomic_DNA"/>
</dbReference>
<evidence type="ECO:0000256" key="6">
    <source>
        <dbReference type="ARBA" id="ARBA00022676"/>
    </source>
</evidence>
<gene>
    <name evidence="10" type="ORF">NPRO_12330</name>
</gene>
<keyword evidence="7" id="KW-0808">Transferase</keyword>
<comment type="function">
    <text evidence="1">Condensation of UDP-2,3-diacylglucosamine and 2,3-diacylglucosamine-1-phosphate to form lipid A disaccharide, a precursor of lipid A, a phosphorylated glycolipid that anchors the lipopolysaccharide to the outer membrane of the cell.</text>
</comment>
<evidence type="ECO:0000256" key="3">
    <source>
        <dbReference type="ARBA" id="ARBA00020902"/>
    </source>
</evidence>
<dbReference type="GO" id="GO:0008915">
    <property type="term" value="F:lipid-A-disaccharide synthase activity"/>
    <property type="evidence" value="ECO:0007669"/>
    <property type="project" value="UniProtKB-EC"/>
</dbReference>
<evidence type="ECO:0000256" key="2">
    <source>
        <dbReference type="ARBA" id="ARBA00012687"/>
    </source>
</evidence>
<protein>
    <recommendedName>
        <fullName evidence="3">Lipid-A-disaccharide synthase</fullName>
        <ecNumber evidence="2">2.4.1.182</ecNumber>
    </recommendedName>
</protein>
<dbReference type="KEGG" id="npy:NPRO_12330"/>